<dbReference type="GeneTree" id="ENSGT00910000148704"/>
<sequence>MGERPPAASSTPPARASAVCCARPGEHGGDPRFWPAGGFSSFWLWITTQITRIIGAVQTFFAGTMSNKAPPDEKLLELNLHSHFIIGSVSEDNSEDETSSLVKIDLLEEKDQSISPVSISSDSLSDLSSSGAQEALHMR</sequence>
<dbReference type="Proteomes" id="UP000694559">
    <property type="component" value="Unplaced"/>
</dbReference>
<name>A0A8C6YC14_NAJNA</name>
<reference evidence="2" key="1">
    <citation type="submission" date="2025-08" db="UniProtKB">
        <authorList>
            <consortium name="Ensembl"/>
        </authorList>
    </citation>
    <scope>IDENTIFICATION</scope>
</reference>
<organism evidence="2 3">
    <name type="scientific">Naja naja</name>
    <name type="common">Indian cobra</name>
    <dbReference type="NCBI Taxonomy" id="35670"/>
    <lineage>
        <taxon>Eukaryota</taxon>
        <taxon>Metazoa</taxon>
        <taxon>Chordata</taxon>
        <taxon>Craniata</taxon>
        <taxon>Vertebrata</taxon>
        <taxon>Euteleostomi</taxon>
        <taxon>Lepidosauria</taxon>
        <taxon>Squamata</taxon>
        <taxon>Bifurcata</taxon>
        <taxon>Unidentata</taxon>
        <taxon>Episquamata</taxon>
        <taxon>Toxicofera</taxon>
        <taxon>Serpentes</taxon>
        <taxon>Colubroidea</taxon>
        <taxon>Elapidae</taxon>
        <taxon>Elapinae</taxon>
        <taxon>Naja</taxon>
    </lineage>
</organism>
<reference evidence="2" key="2">
    <citation type="submission" date="2025-09" db="UniProtKB">
        <authorList>
            <consortium name="Ensembl"/>
        </authorList>
    </citation>
    <scope>IDENTIFICATION</scope>
</reference>
<evidence type="ECO:0000313" key="2">
    <source>
        <dbReference type="Ensembl" id="ENSNNAP00000025701.1"/>
    </source>
</evidence>
<evidence type="ECO:0000256" key="1">
    <source>
        <dbReference type="SAM" id="MobiDB-lite"/>
    </source>
</evidence>
<dbReference type="Ensembl" id="ENSNNAT00000026941.1">
    <property type="protein sequence ID" value="ENSNNAP00000025701.1"/>
    <property type="gene ID" value="ENSNNAG00000016761.1"/>
</dbReference>
<evidence type="ECO:0000313" key="3">
    <source>
        <dbReference type="Proteomes" id="UP000694559"/>
    </source>
</evidence>
<keyword evidence="3" id="KW-1185">Reference proteome</keyword>
<protein>
    <submittedName>
        <fullName evidence="2">Uncharacterized protein</fullName>
    </submittedName>
</protein>
<dbReference type="AlphaFoldDB" id="A0A8C6YC14"/>
<proteinExistence type="predicted"/>
<dbReference type="OrthoDB" id="14612at2759"/>
<feature type="region of interest" description="Disordered" evidence="1">
    <location>
        <begin position="113"/>
        <end position="139"/>
    </location>
</feature>
<feature type="compositionally biased region" description="Low complexity" evidence="1">
    <location>
        <begin position="113"/>
        <end position="130"/>
    </location>
</feature>
<dbReference type="OMA" id="FWQWITT"/>
<accession>A0A8C6YC14</accession>